<dbReference type="AlphaFoldDB" id="A0A8X7PR90"/>
<evidence type="ECO:0000313" key="2">
    <source>
        <dbReference type="EMBL" id="KAG2255327.1"/>
    </source>
</evidence>
<evidence type="ECO:0000256" key="1">
    <source>
        <dbReference type="SAM" id="MobiDB-lite"/>
    </source>
</evidence>
<protein>
    <submittedName>
        <fullName evidence="2">Uncharacterized protein</fullName>
    </submittedName>
</protein>
<organism evidence="2 3">
    <name type="scientific">Brassica carinata</name>
    <name type="common">Ethiopian mustard</name>
    <name type="synonym">Abyssinian cabbage</name>
    <dbReference type="NCBI Taxonomy" id="52824"/>
    <lineage>
        <taxon>Eukaryota</taxon>
        <taxon>Viridiplantae</taxon>
        <taxon>Streptophyta</taxon>
        <taxon>Embryophyta</taxon>
        <taxon>Tracheophyta</taxon>
        <taxon>Spermatophyta</taxon>
        <taxon>Magnoliopsida</taxon>
        <taxon>eudicotyledons</taxon>
        <taxon>Gunneridae</taxon>
        <taxon>Pentapetalae</taxon>
        <taxon>rosids</taxon>
        <taxon>malvids</taxon>
        <taxon>Brassicales</taxon>
        <taxon>Brassicaceae</taxon>
        <taxon>Brassiceae</taxon>
        <taxon>Brassica</taxon>
    </lineage>
</organism>
<name>A0A8X7PR90_BRACI</name>
<reference evidence="2 3" key="1">
    <citation type="submission" date="2020-02" db="EMBL/GenBank/DDBJ databases">
        <authorList>
            <person name="Ma Q."/>
            <person name="Huang Y."/>
            <person name="Song X."/>
            <person name="Pei D."/>
        </authorList>
    </citation>
    <scope>NUCLEOTIDE SEQUENCE [LARGE SCALE GENOMIC DNA]</scope>
    <source>
        <strain evidence="2">Sxm20200214</strain>
        <tissue evidence="2">Leaf</tissue>
    </source>
</reference>
<dbReference type="EMBL" id="JAAMPC010000015">
    <property type="protein sequence ID" value="KAG2255327.1"/>
    <property type="molecule type" value="Genomic_DNA"/>
</dbReference>
<dbReference type="Proteomes" id="UP000886595">
    <property type="component" value="Unassembled WGS sequence"/>
</dbReference>
<dbReference type="OrthoDB" id="10566587at2759"/>
<gene>
    <name evidence="2" type="ORF">Bca52824_074621</name>
</gene>
<feature type="region of interest" description="Disordered" evidence="1">
    <location>
        <begin position="73"/>
        <end position="109"/>
    </location>
</feature>
<proteinExistence type="predicted"/>
<comment type="caution">
    <text evidence="2">The sequence shown here is derived from an EMBL/GenBank/DDBJ whole genome shotgun (WGS) entry which is preliminary data.</text>
</comment>
<evidence type="ECO:0000313" key="3">
    <source>
        <dbReference type="Proteomes" id="UP000886595"/>
    </source>
</evidence>
<accession>A0A8X7PR90</accession>
<keyword evidence="3" id="KW-1185">Reference proteome</keyword>
<sequence length="152" mass="16911">MDIVEHHDKGILDAEDHDDDLLGADLMEMEGIARLSGETMKDKGVNVENKPVRHRKLGVKRVASLGSSSRKFEILRRGSPSKRSARSGSFAPERAVKSRRHRSGQKKDAECYKVGSAALSTTRMKNGNIELELSGWLGDWMWSQPGVKLKVL</sequence>